<keyword evidence="2" id="KW-1185">Reference proteome</keyword>
<dbReference type="GO" id="GO:0070573">
    <property type="term" value="F:metallodipeptidase activity"/>
    <property type="evidence" value="ECO:0007669"/>
    <property type="project" value="InterPro"/>
</dbReference>
<dbReference type="PROSITE" id="PS51365">
    <property type="entry name" value="RENAL_DIPEPTIDASE_2"/>
    <property type="match status" value="1"/>
</dbReference>
<dbReference type="InterPro" id="IPR008257">
    <property type="entry name" value="Pept_M19"/>
</dbReference>
<organism evidence="1 2">
    <name type="scientific">Sphingomonas horti</name>
    <dbReference type="NCBI Taxonomy" id="2682842"/>
    <lineage>
        <taxon>Bacteria</taxon>
        <taxon>Pseudomonadati</taxon>
        <taxon>Pseudomonadota</taxon>
        <taxon>Alphaproteobacteria</taxon>
        <taxon>Sphingomonadales</taxon>
        <taxon>Sphingomonadaceae</taxon>
        <taxon>Sphingomonas</taxon>
    </lineage>
</organism>
<dbReference type="GO" id="GO:0006508">
    <property type="term" value="P:proteolysis"/>
    <property type="evidence" value="ECO:0007669"/>
    <property type="project" value="InterPro"/>
</dbReference>
<dbReference type="InterPro" id="IPR032466">
    <property type="entry name" value="Metal_Hydrolase"/>
</dbReference>
<dbReference type="InterPro" id="IPR006311">
    <property type="entry name" value="TAT_signal"/>
</dbReference>
<dbReference type="AlphaFoldDB" id="A0A6I4IW88"/>
<sequence length="376" mass="40500">MTGVDRRSLLGAAIAGPALATSRAMAKPAAADPRARYSPRARRIVEQALVIDMLAPPRLDLSETGWTRPLSDKERADFRTSGITGMHNAIGIGGPDARVDALTFLAAQQGFAGRNADVFSLVGSVADLDRAKAERKIGMIMGLQNAEQFETTKDVPLFYGLGLRCAQLTYNSQNRIGSGCTDRVDGGVSDYGAEIVAEMNKAGMLVDVSHSGDRTTLDAIALSQGPIAITHANCRALSHHPRGKTDEAIVALARKGGVIGISGVRQFVKDRDPTTVADVADHIEHVVKLTAVEHVGIGSDADLNGYDDMAPDQYKALKAAYKSSYAFRDRIDIEGFDHPRKMYDLTEELIRRGWSDANIALVLGGNFRRLLAATWQ</sequence>
<dbReference type="PANTHER" id="PTHR10443">
    <property type="entry name" value="MICROSOMAL DIPEPTIDASE"/>
    <property type="match status" value="1"/>
</dbReference>
<dbReference type="Proteomes" id="UP000441389">
    <property type="component" value="Unassembled WGS sequence"/>
</dbReference>
<evidence type="ECO:0000313" key="1">
    <source>
        <dbReference type="EMBL" id="MVO76422.1"/>
    </source>
</evidence>
<name>A0A6I4IW88_9SPHN</name>
<evidence type="ECO:0000313" key="2">
    <source>
        <dbReference type="Proteomes" id="UP000441389"/>
    </source>
</evidence>
<proteinExistence type="predicted"/>
<comment type="caution">
    <text evidence="1">The sequence shown here is derived from an EMBL/GenBank/DDBJ whole genome shotgun (WGS) entry which is preliminary data.</text>
</comment>
<dbReference type="EMBL" id="WQMS01000001">
    <property type="protein sequence ID" value="MVO76422.1"/>
    <property type="molecule type" value="Genomic_DNA"/>
</dbReference>
<dbReference type="PANTHER" id="PTHR10443:SF12">
    <property type="entry name" value="DIPEPTIDASE"/>
    <property type="match status" value="1"/>
</dbReference>
<reference evidence="1 2" key="1">
    <citation type="submission" date="2019-12" db="EMBL/GenBank/DDBJ databases">
        <authorList>
            <person name="Huq M.A."/>
        </authorList>
    </citation>
    <scope>NUCLEOTIDE SEQUENCE [LARGE SCALE GENOMIC DNA]</scope>
    <source>
        <strain evidence="1 2">MAH-20</strain>
    </source>
</reference>
<gene>
    <name evidence="1" type="ORF">GON01_00510</name>
</gene>
<protein>
    <submittedName>
        <fullName evidence="1">Dipeptidase</fullName>
    </submittedName>
</protein>
<dbReference type="Gene3D" id="3.20.20.140">
    <property type="entry name" value="Metal-dependent hydrolases"/>
    <property type="match status" value="1"/>
</dbReference>
<dbReference type="SUPFAM" id="SSF51556">
    <property type="entry name" value="Metallo-dependent hydrolases"/>
    <property type="match status" value="1"/>
</dbReference>
<accession>A0A6I4IW88</accession>
<dbReference type="PROSITE" id="PS51318">
    <property type="entry name" value="TAT"/>
    <property type="match status" value="1"/>
</dbReference>
<dbReference type="Pfam" id="PF01244">
    <property type="entry name" value="Peptidase_M19"/>
    <property type="match status" value="1"/>
</dbReference>